<evidence type="ECO:0000313" key="5">
    <source>
        <dbReference type="EMBL" id="PKV80203.1"/>
    </source>
</evidence>
<keyword evidence="2" id="KW-0238">DNA-binding</keyword>
<dbReference type="PANTHER" id="PTHR46796:SF15">
    <property type="entry name" value="BLL1074 PROTEIN"/>
    <property type="match status" value="1"/>
</dbReference>
<evidence type="ECO:0000256" key="3">
    <source>
        <dbReference type="ARBA" id="ARBA00023163"/>
    </source>
</evidence>
<protein>
    <submittedName>
        <fullName evidence="5">AraC family transcriptional regulator</fullName>
    </submittedName>
</protein>
<dbReference type="AlphaFoldDB" id="A0A2N3VEY4"/>
<dbReference type="Pfam" id="PF20240">
    <property type="entry name" value="DUF6597"/>
    <property type="match status" value="1"/>
</dbReference>
<evidence type="ECO:0000313" key="6">
    <source>
        <dbReference type="Proteomes" id="UP000233766"/>
    </source>
</evidence>
<dbReference type="PROSITE" id="PS01124">
    <property type="entry name" value="HTH_ARAC_FAMILY_2"/>
    <property type="match status" value="1"/>
</dbReference>
<evidence type="ECO:0000259" key="4">
    <source>
        <dbReference type="PROSITE" id="PS01124"/>
    </source>
</evidence>
<dbReference type="GO" id="GO:0003700">
    <property type="term" value="F:DNA-binding transcription factor activity"/>
    <property type="evidence" value="ECO:0007669"/>
    <property type="project" value="InterPro"/>
</dbReference>
<dbReference type="Proteomes" id="UP000233766">
    <property type="component" value="Unassembled WGS sequence"/>
</dbReference>
<dbReference type="Pfam" id="PF12833">
    <property type="entry name" value="HTH_18"/>
    <property type="match status" value="1"/>
</dbReference>
<organism evidence="5 6">
    <name type="scientific">Nocardia fluminea</name>
    <dbReference type="NCBI Taxonomy" id="134984"/>
    <lineage>
        <taxon>Bacteria</taxon>
        <taxon>Bacillati</taxon>
        <taxon>Actinomycetota</taxon>
        <taxon>Actinomycetes</taxon>
        <taxon>Mycobacteriales</taxon>
        <taxon>Nocardiaceae</taxon>
        <taxon>Nocardia</taxon>
    </lineage>
</organism>
<dbReference type="SMART" id="SM00342">
    <property type="entry name" value="HTH_ARAC"/>
    <property type="match status" value="1"/>
</dbReference>
<gene>
    <name evidence="5" type="ORF">ATK86_4624</name>
</gene>
<reference evidence="5 6" key="1">
    <citation type="submission" date="2017-12" db="EMBL/GenBank/DDBJ databases">
        <title>Sequencing the genomes of 1000 Actinobacteria strains.</title>
        <authorList>
            <person name="Klenk H.-P."/>
        </authorList>
    </citation>
    <scope>NUCLEOTIDE SEQUENCE [LARGE SCALE GENOMIC DNA]</scope>
    <source>
        <strain evidence="5 6">DSM 44489</strain>
    </source>
</reference>
<dbReference type="Gene3D" id="1.10.10.60">
    <property type="entry name" value="Homeodomain-like"/>
    <property type="match status" value="1"/>
</dbReference>
<evidence type="ECO:0000256" key="2">
    <source>
        <dbReference type="ARBA" id="ARBA00023125"/>
    </source>
</evidence>
<accession>A0A2N3VEY4</accession>
<name>A0A2N3VEY4_9NOCA</name>
<comment type="caution">
    <text evidence="5">The sequence shown here is derived from an EMBL/GenBank/DDBJ whole genome shotgun (WGS) entry which is preliminary data.</text>
</comment>
<evidence type="ECO:0000256" key="1">
    <source>
        <dbReference type="ARBA" id="ARBA00023015"/>
    </source>
</evidence>
<dbReference type="GO" id="GO:0043565">
    <property type="term" value="F:sequence-specific DNA binding"/>
    <property type="evidence" value="ECO:0007669"/>
    <property type="project" value="InterPro"/>
</dbReference>
<dbReference type="EMBL" id="PJMW01000002">
    <property type="protein sequence ID" value="PKV80203.1"/>
    <property type="molecule type" value="Genomic_DNA"/>
</dbReference>
<proteinExistence type="predicted"/>
<keyword evidence="1" id="KW-0805">Transcription regulation</keyword>
<keyword evidence="6" id="KW-1185">Reference proteome</keyword>
<dbReference type="InterPro" id="IPR050204">
    <property type="entry name" value="AraC_XylS_family_regulators"/>
</dbReference>
<sequence length="245" mass="26392">MRRPPVGGRDYRRSVAEYRERESRLDRAVVWSRTMPAASGPVTVFPDGCMDLIWTEGTLMVAGPDSRAFVAPAARAMEFVGVRFAPGTAPTLLGVPAVELLNQRVDLAEIAPSRTTRELVDRIDNAPDRVAALEAIALRFAADNGPADPALTAVVDALSAGATVAETADRTSMSARMLHRRSLFAFGYGPKMLARILRFQRALAALRTGIPAAHIAAVTGFADQAHLSREVRDLAGCSVRTLQTR</sequence>
<dbReference type="InterPro" id="IPR046532">
    <property type="entry name" value="DUF6597"/>
</dbReference>
<keyword evidence="3" id="KW-0804">Transcription</keyword>
<feature type="domain" description="HTH araC/xylS-type" evidence="4">
    <location>
        <begin position="148"/>
        <end position="245"/>
    </location>
</feature>
<dbReference type="PANTHER" id="PTHR46796">
    <property type="entry name" value="HTH-TYPE TRANSCRIPTIONAL ACTIVATOR RHAS-RELATED"/>
    <property type="match status" value="1"/>
</dbReference>
<dbReference type="InterPro" id="IPR018060">
    <property type="entry name" value="HTH_AraC"/>
</dbReference>